<dbReference type="GO" id="GO:0009966">
    <property type="term" value="P:regulation of signal transduction"/>
    <property type="evidence" value="ECO:0007669"/>
    <property type="project" value="TreeGrafter"/>
</dbReference>
<keyword evidence="12" id="KW-0805">Transcription regulation</keyword>
<dbReference type="AlphaFoldDB" id="A0A2R2MLD9"/>
<evidence type="ECO:0000259" key="21">
    <source>
        <dbReference type="PROSITE" id="PS52014"/>
    </source>
</evidence>
<protein>
    <submittedName>
        <fullName evidence="23">Zinc finger MYND domain-containing protein 11</fullName>
    </submittedName>
</protein>
<dbReference type="GO" id="GO:0005694">
    <property type="term" value="C:chromosome"/>
    <property type="evidence" value="ECO:0007669"/>
    <property type="project" value="UniProtKB-SubCell"/>
</dbReference>
<organism evidence="22 23">
    <name type="scientific">Lingula anatina</name>
    <name type="common">Brachiopod</name>
    <name type="synonym">Lingula unguis</name>
    <dbReference type="NCBI Taxonomy" id="7574"/>
    <lineage>
        <taxon>Eukaryota</taxon>
        <taxon>Metazoa</taxon>
        <taxon>Spiralia</taxon>
        <taxon>Lophotrochozoa</taxon>
        <taxon>Brachiopoda</taxon>
        <taxon>Linguliformea</taxon>
        <taxon>Lingulata</taxon>
        <taxon>Lingulida</taxon>
        <taxon>Linguloidea</taxon>
        <taxon>Lingulidae</taxon>
        <taxon>Lingula</taxon>
    </lineage>
</organism>
<dbReference type="Pfam" id="PF23461">
    <property type="entry name" value="ZMYND11_CC"/>
    <property type="match status" value="1"/>
</dbReference>
<dbReference type="Pfam" id="PF24324">
    <property type="entry name" value="MYND_ZMYND11_ZMYD8"/>
    <property type="match status" value="1"/>
</dbReference>
<dbReference type="PROSITE" id="PS01359">
    <property type="entry name" value="ZF_PHD_1"/>
    <property type="match status" value="1"/>
</dbReference>
<feature type="compositionally biased region" description="Basic residues" evidence="18">
    <location>
        <begin position="389"/>
        <end position="419"/>
    </location>
</feature>
<dbReference type="STRING" id="7574.A0A2R2MLD9"/>
<dbReference type="InterPro" id="IPR019786">
    <property type="entry name" value="Zinc_finger_PHD-type_CS"/>
</dbReference>
<keyword evidence="5" id="KW-1017">Isopeptide bond</keyword>
<dbReference type="InParanoid" id="A0A2R2MLD9"/>
<dbReference type="SMART" id="SM00249">
    <property type="entry name" value="PHD"/>
    <property type="match status" value="1"/>
</dbReference>
<feature type="compositionally biased region" description="Polar residues" evidence="18">
    <location>
        <begin position="502"/>
        <end position="533"/>
    </location>
</feature>
<keyword evidence="4" id="KW-0678">Repressor</keyword>
<feature type="domain" description="SAMD1-like winged helix (WH)" evidence="21">
    <location>
        <begin position="6"/>
        <end position="82"/>
    </location>
</feature>
<dbReference type="InterPro" id="IPR047269">
    <property type="entry name" value="ZMY11"/>
</dbReference>
<dbReference type="FunCoup" id="A0A2R2MLD9">
    <property type="interactions" value="685"/>
</dbReference>
<dbReference type="PROSITE" id="PS50865">
    <property type="entry name" value="ZF_MYND_2"/>
    <property type="match status" value="1"/>
</dbReference>
<dbReference type="InterPro" id="IPR048589">
    <property type="entry name" value="SAMD1-like_WH"/>
</dbReference>
<dbReference type="SUPFAM" id="SSF57903">
    <property type="entry name" value="FYVE/PHD zinc finger"/>
    <property type="match status" value="1"/>
</dbReference>
<dbReference type="SMART" id="SM00293">
    <property type="entry name" value="PWWP"/>
    <property type="match status" value="1"/>
</dbReference>
<dbReference type="PANTHER" id="PTHR46379:SF1">
    <property type="entry name" value="ZINC FINGER MYND DOMAIN-CONTAINING PROTEIN 11"/>
    <property type="match status" value="1"/>
</dbReference>
<evidence type="ECO:0000256" key="14">
    <source>
        <dbReference type="ARBA" id="ARBA00023163"/>
    </source>
</evidence>
<evidence type="ECO:0000256" key="18">
    <source>
        <dbReference type="SAM" id="MobiDB-lite"/>
    </source>
</evidence>
<keyword evidence="3" id="KW-0158">Chromosome</keyword>
<keyword evidence="10" id="KW-0832">Ubl conjugation</keyword>
<keyword evidence="9" id="KW-0862">Zinc</keyword>
<dbReference type="SUPFAM" id="SSF63748">
    <property type="entry name" value="Tudor/PWWP/MBT"/>
    <property type="match status" value="1"/>
</dbReference>
<dbReference type="SUPFAM" id="SSF144232">
    <property type="entry name" value="HIT/MYND zinc finger-like"/>
    <property type="match status" value="1"/>
</dbReference>
<feature type="region of interest" description="Disordered" evidence="18">
    <location>
        <begin position="361"/>
        <end position="533"/>
    </location>
</feature>
<feature type="compositionally biased region" description="Basic residues" evidence="18">
    <location>
        <begin position="450"/>
        <end position="466"/>
    </location>
</feature>
<evidence type="ECO:0000313" key="23">
    <source>
        <dbReference type="RefSeq" id="XP_023931028.1"/>
    </source>
</evidence>
<keyword evidence="14" id="KW-0804">Transcription</keyword>
<evidence type="ECO:0000256" key="4">
    <source>
        <dbReference type="ARBA" id="ARBA00022491"/>
    </source>
</evidence>
<evidence type="ECO:0000256" key="5">
    <source>
        <dbReference type="ARBA" id="ARBA00022499"/>
    </source>
</evidence>
<dbReference type="Gene3D" id="2.30.30.140">
    <property type="match status" value="1"/>
</dbReference>
<evidence type="ECO:0000256" key="17">
    <source>
        <dbReference type="SAM" id="Coils"/>
    </source>
</evidence>
<keyword evidence="17" id="KW-0175">Coiled coil</keyword>
<dbReference type="GeneID" id="106165629"/>
<accession>A0A2R2MLD9</accession>
<evidence type="ECO:0000256" key="13">
    <source>
        <dbReference type="ARBA" id="ARBA00023117"/>
    </source>
</evidence>
<evidence type="ECO:0000256" key="6">
    <source>
        <dbReference type="ARBA" id="ARBA00022553"/>
    </source>
</evidence>
<dbReference type="GO" id="GO:0140006">
    <property type="term" value="F:histone H3 reader activity"/>
    <property type="evidence" value="ECO:0007669"/>
    <property type="project" value="UniProtKB-ARBA"/>
</dbReference>
<evidence type="ECO:0000256" key="10">
    <source>
        <dbReference type="ARBA" id="ARBA00022843"/>
    </source>
</evidence>
<dbReference type="InterPro" id="IPR013083">
    <property type="entry name" value="Znf_RING/FYVE/PHD"/>
</dbReference>
<dbReference type="Pfam" id="PF00439">
    <property type="entry name" value="Bromodomain"/>
    <property type="match status" value="1"/>
</dbReference>
<dbReference type="GO" id="GO:0008270">
    <property type="term" value="F:zinc ion binding"/>
    <property type="evidence" value="ECO:0007669"/>
    <property type="project" value="UniProtKB-KW"/>
</dbReference>
<keyword evidence="6" id="KW-0597">Phosphoprotein</keyword>
<dbReference type="InterPro" id="IPR001965">
    <property type="entry name" value="Znf_PHD"/>
</dbReference>
<dbReference type="Gene3D" id="3.30.40.10">
    <property type="entry name" value="Zinc/RING finger domain, C3HC4 (zinc finger)"/>
    <property type="match status" value="1"/>
</dbReference>
<dbReference type="FunFam" id="6.10.140.2220:FF:000002">
    <property type="entry name" value="Protein kinase C-binding protein 1 isoform C"/>
    <property type="match status" value="1"/>
</dbReference>
<dbReference type="InterPro" id="IPR001487">
    <property type="entry name" value="Bromodomain"/>
</dbReference>
<dbReference type="InterPro" id="IPR047268">
    <property type="entry name" value="PWWP_BS69"/>
</dbReference>
<dbReference type="KEGG" id="lak:106165629"/>
<dbReference type="Pfam" id="PF00855">
    <property type="entry name" value="PWWP"/>
    <property type="match status" value="1"/>
</dbReference>
<evidence type="ECO:0000256" key="9">
    <source>
        <dbReference type="ARBA" id="ARBA00022833"/>
    </source>
</evidence>
<dbReference type="InterPro" id="IPR011011">
    <property type="entry name" value="Znf_FYVE_PHD"/>
</dbReference>
<dbReference type="RefSeq" id="XP_023931028.1">
    <property type="nucleotide sequence ID" value="XM_024075260.1"/>
</dbReference>
<keyword evidence="7" id="KW-0479">Metal-binding</keyword>
<dbReference type="PROSITE" id="PS50812">
    <property type="entry name" value="PWWP"/>
    <property type="match status" value="1"/>
</dbReference>
<proteinExistence type="predicted"/>
<feature type="coiled-coil region" evidence="17">
    <location>
        <begin position="540"/>
        <end position="628"/>
    </location>
</feature>
<dbReference type="PANTHER" id="PTHR46379">
    <property type="entry name" value="ZINC FINGER MYND DOMAIN-CONTAINING"/>
    <property type="match status" value="1"/>
</dbReference>
<dbReference type="CDD" id="cd20159">
    <property type="entry name" value="PWWP_BS69"/>
    <property type="match status" value="1"/>
</dbReference>
<keyword evidence="22" id="KW-1185">Reference proteome</keyword>
<evidence type="ECO:0000256" key="1">
    <source>
        <dbReference type="ARBA" id="ARBA00004123"/>
    </source>
</evidence>
<feature type="domain" description="PWWP" evidence="19">
    <location>
        <begin position="279"/>
        <end position="330"/>
    </location>
</feature>
<dbReference type="InterPro" id="IPR000313">
    <property type="entry name" value="PWWP_dom"/>
</dbReference>
<dbReference type="GO" id="GO:0005634">
    <property type="term" value="C:nucleus"/>
    <property type="evidence" value="ECO:0007669"/>
    <property type="project" value="UniProtKB-SubCell"/>
</dbReference>
<evidence type="ECO:0000313" key="22">
    <source>
        <dbReference type="Proteomes" id="UP000085678"/>
    </source>
</evidence>
<dbReference type="Gene3D" id="1.20.920.10">
    <property type="entry name" value="Bromodomain-like"/>
    <property type="match status" value="1"/>
</dbReference>
<name>A0A2R2MLD9_LINAN</name>
<dbReference type="GO" id="GO:0003677">
    <property type="term" value="F:DNA binding"/>
    <property type="evidence" value="ECO:0007669"/>
    <property type="project" value="InterPro"/>
</dbReference>
<evidence type="ECO:0000256" key="15">
    <source>
        <dbReference type="ARBA" id="ARBA00023242"/>
    </source>
</evidence>
<feature type="compositionally biased region" description="Acidic residues" evidence="18">
    <location>
        <begin position="423"/>
        <end position="445"/>
    </location>
</feature>
<dbReference type="GO" id="GO:0003714">
    <property type="term" value="F:transcription corepressor activity"/>
    <property type="evidence" value="ECO:0007669"/>
    <property type="project" value="InterPro"/>
</dbReference>
<evidence type="ECO:0000256" key="7">
    <source>
        <dbReference type="ARBA" id="ARBA00022723"/>
    </source>
</evidence>
<dbReference type="GO" id="GO:0034243">
    <property type="term" value="P:regulation of transcription elongation by RNA polymerase II"/>
    <property type="evidence" value="ECO:0007669"/>
    <property type="project" value="InterPro"/>
</dbReference>
<keyword evidence="8 16" id="KW-0863">Zinc-finger</keyword>
<dbReference type="PROSITE" id="PS01360">
    <property type="entry name" value="ZF_MYND_1"/>
    <property type="match status" value="1"/>
</dbReference>
<evidence type="ECO:0000259" key="19">
    <source>
        <dbReference type="PROSITE" id="PS50812"/>
    </source>
</evidence>
<gene>
    <name evidence="23" type="primary">LOC106165629</name>
</gene>
<keyword evidence="13" id="KW-0103">Bromodomain</keyword>
<dbReference type="InterPro" id="IPR002893">
    <property type="entry name" value="Znf_MYND"/>
</dbReference>
<dbReference type="InterPro" id="IPR057053">
    <property type="entry name" value="MYND_ZMYND11_ZMYD8"/>
</dbReference>
<feature type="domain" description="MYND-type" evidence="20">
    <location>
        <begin position="631"/>
        <end position="666"/>
    </location>
</feature>
<evidence type="ECO:0000256" key="16">
    <source>
        <dbReference type="PROSITE-ProRule" id="PRU00134"/>
    </source>
</evidence>
<evidence type="ECO:0000256" key="12">
    <source>
        <dbReference type="ARBA" id="ARBA00023015"/>
    </source>
</evidence>
<dbReference type="InterPro" id="IPR057054">
    <property type="entry name" value="ZMYND11_CC"/>
</dbReference>
<evidence type="ECO:0000256" key="8">
    <source>
        <dbReference type="ARBA" id="ARBA00022771"/>
    </source>
</evidence>
<dbReference type="InterPro" id="IPR036427">
    <property type="entry name" value="Bromodomain-like_sf"/>
</dbReference>
<evidence type="ECO:0000256" key="3">
    <source>
        <dbReference type="ARBA" id="ARBA00022454"/>
    </source>
</evidence>
<evidence type="ECO:0000256" key="11">
    <source>
        <dbReference type="ARBA" id="ARBA00022853"/>
    </source>
</evidence>
<dbReference type="Proteomes" id="UP000085678">
    <property type="component" value="Unplaced"/>
</dbReference>
<evidence type="ECO:0000259" key="20">
    <source>
        <dbReference type="PROSITE" id="PS50865"/>
    </source>
</evidence>
<keyword evidence="15" id="KW-0539">Nucleus</keyword>
<reference evidence="23" key="1">
    <citation type="submission" date="2025-08" db="UniProtKB">
        <authorList>
            <consortium name="RefSeq"/>
        </authorList>
    </citation>
    <scope>IDENTIFICATION</scope>
    <source>
        <tissue evidence="23">Gonads</tissue>
    </source>
</reference>
<dbReference type="OrthoDB" id="6272564at2759"/>
<dbReference type="PROSITE" id="PS52014">
    <property type="entry name" value="SAMD1_WH"/>
    <property type="match status" value="1"/>
</dbReference>
<comment type="subcellular location">
    <subcellularLocation>
        <location evidence="2">Chromosome</location>
    </subcellularLocation>
    <subcellularLocation>
        <location evidence="1">Nucleus</location>
    </subcellularLocation>
</comment>
<keyword evidence="11" id="KW-0156">Chromatin regulator</keyword>
<sequence length="670" mass="78808">MVKPVKRRQASTIMVQQLWEGIRTIKHHKQVPNMERLARYMEREYDTRPSETANQLHFAVMDELVKSYKAVGKKGSRVGVEQEGFKLPETDDMQKDGHDWYCFNCHKTGEVLLCDNCWRVFHPSCTEEDYSGVRFVCAICKEDEAGRKRSKLKRKELNQLLSFTALRLKEKTRELHRMGTKEDEEKFELLLYSPMDLSRMEDKVQQQDYNFVEEFQADAENVLHNVVLCYGEYHGMSDLARIMVKDCIYDLEEVKRCSDCYKMSNLKPKDWFCRPCNPPHDIVWAKQKGYSYWPAKVIRVVDNNYDVRFFGAFHQRATLPETSIKPIEVSVSTLGIKKTPGFVKSCHELERYQKILEKFKKDYPNGPPEEESDIEDPPYLNLEDVMVTTKKRKGDKRRKKEKVKKKKKEKEKKARRKRKAEVDAADEEEEEAGDISEEEEEDEEYEPPRKATKREKKTPGRKGKRKKVDDVDVSSSNADLEEVETPEDANLVTSSEDKVPPVSSSLIKKQTAGSKSPVKGTQTESEVTPSNGCNCEEKYAKIMKDTRDQLEKKHKEEKERVKKDLSEKMQKEFEEDKQQAVSRAVANNQREIERVRKQTEEKCREQYMEEMKKLAQKHKEAISAVKKKQWCYNCEEEAMYHCCWNTSYCSIKCQQEHWHKEHKKVCRRKR</sequence>
<dbReference type="SUPFAM" id="SSF47370">
    <property type="entry name" value="Bromodomain"/>
    <property type="match status" value="1"/>
</dbReference>
<evidence type="ECO:0000256" key="2">
    <source>
        <dbReference type="ARBA" id="ARBA00004286"/>
    </source>
</evidence>
<dbReference type="Gene3D" id="6.10.140.2220">
    <property type="match status" value="1"/>
</dbReference>